<accession>A0A9Q8V5J7</accession>
<dbReference type="PROSITE" id="PS51257">
    <property type="entry name" value="PROKAR_LIPOPROTEIN"/>
    <property type="match status" value="1"/>
</dbReference>
<evidence type="ECO:0000313" key="2">
    <source>
        <dbReference type="EMBL" id="UNH31701.1"/>
    </source>
</evidence>
<dbReference type="EMBL" id="CP093245">
    <property type="protein sequence ID" value="UNH31701.1"/>
    <property type="molecule type" value="Genomic_DNA"/>
</dbReference>
<organism evidence="2 3">
    <name type="scientific">Moellerella wisconsensis</name>
    <dbReference type="NCBI Taxonomy" id="158849"/>
    <lineage>
        <taxon>Bacteria</taxon>
        <taxon>Pseudomonadati</taxon>
        <taxon>Pseudomonadota</taxon>
        <taxon>Gammaproteobacteria</taxon>
        <taxon>Enterobacterales</taxon>
        <taxon>Morganellaceae</taxon>
        <taxon>Moellerella</taxon>
    </lineage>
</organism>
<dbReference type="AlphaFoldDB" id="A0A9Q8V5J7"/>
<dbReference type="RefSeq" id="WP_241542657.1">
    <property type="nucleotide sequence ID" value="NZ_CAWQWN010000001.1"/>
</dbReference>
<name>A0A9Q8V5J7_9GAMM</name>
<sequence length="382" mass="42090">MKKTLLAVVIGAFIVVGCGQKELSPLEIEQVSNLKSELAATEKSLSNAKLDQDKYAGGLIKALIQTRSEVLETNKALLQQRINAIESGAKIDIVIEGVQQNPELAKQLELEIAKAEEDIKAEKKDAEQYSGGLILSMKLATIATQEQTLAMLQQKYLSAKYGLMINDNAETVAVSKEPEKDGKVNLKNESADSAPALLPPENGPFGFKMGLTKKNIEDMTGADVKLVREEENLYIVSQSPKNNASFDSFGLVISPTVGLCQIRAIGKDIKNNSHGLQLQDKFWDLVKSLESIYGTSKRTDTLISGSIWQDPQYWMTALSKDERFLSARWKKQNEAMKDSDIVDIGVEARANSSSNGFLFLQYSFSNERDCLNEIESAKKSSL</sequence>
<feature type="coiled-coil region" evidence="1">
    <location>
        <begin position="105"/>
        <end position="132"/>
    </location>
</feature>
<gene>
    <name evidence="2" type="ORF">MNY72_05230</name>
</gene>
<keyword evidence="1" id="KW-0175">Coiled coil</keyword>
<protein>
    <recommendedName>
        <fullName evidence="4">Lipoprotein</fullName>
    </recommendedName>
</protein>
<evidence type="ECO:0000256" key="1">
    <source>
        <dbReference type="SAM" id="Coils"/>
    </source>
</evidence>
<proteinExistence type="predicted"/>
<evidence type="ECO:0000313" key="3">
    <source>
        <dbReference type="Proteomes" id="UP000829116"/>
    </source>
</evidence>
<evidence type="ECO:0008006" key="4">
    <source>
        <dbReference type="Google" id="ProtNLM"/>
    </source>
</evidence>
<reference evidence="2" key="1">
    <citation type="submission" date="2022-03" db="EMBL/GenBank/DDBJ databases">
        <title>ESBL-producing Moellerella wisconsensis and Escherichia marmotae isolated from wild game meat.</title>
        <authorList>
            <person name="Biggel M."/>
        </authorList>
    </citation>
    <scope>NUCLEOTIDE SEQUENCE</scope>
    <source>
        <strain evidence="2">W51</strain>
    </source>
</reference>
<dbReference type="Proteomes" id="UP000829116">
    <property type="component" value="Chromosome"/>
</dbReference>